<evidence type="ECO:0000256" key="20">
    <source>
        <dbReference type="SAM" id="SignalP"/>
    </source>
</evidence>
<dbReference type="Pfam" id="PF00732">
    <property type="entry name" value="GMC_oxred_N"/>
    <property type="match status" value="1"/>
</dbReference>
<comment type="cofactor">
    <cofactor evidence="1 19">
        <name>FAD</name>
        <dbReference type="ChEBI" id="CHEBI:57692"/>
    </cofactor>
</comment>
<evidence type="ECO:0000256" key="16">
    <source>
        <dbReference type="ARBA" id="ARBA00034050"/>
    </source>
</evidence>
<evidence type="ECO:0000259" key="21">
    <source>
        <dbReference type="Pfam" id="PF00732"/>
    </source>
</evidence>
<evidence type="ECO:0000256" key="9">
    <source>
        <dbReference type="ARBA" id="ARBA00022827"/>
    </source>
</evidence>
<keyword evidence="7" id="KW-0285">Flavoprotein</keyword>
<evidence type="ECO:0000256" key="6">
    <source>
        <dbReference type="ARBA" id="ARBA00022525"/>
    </source>
</evidence>
<keyword evidence="11" id="KW-0325">Glycoprotein</keyword>
<evidence type="ECO:0000256" key="14">
    <source>
        <dbReference type="ARBA" id="ARBA00034010"/>
    </source>
</evidence>
<dbReference type="SUPFAM" id="SSF54373">
    <property type="entry name" value="FAD-linked reductases, C-terminal domain"/>
    <property type="match status" value="1"/>
</dbReference>
<dbReference type="AlphaFoldDB" id="A0A9P6BYE1"/>
<gene>
    <name evidence="23" type="ORF">P691DRAFT_777846</name>
</gene>
<dbReference type="PANTHER" id="PTHR11552">
    <property type="entry name" value="GLUCOSE-METHANOL-CHOLINE GMC OXIDOREDUCTASE"/>
    <property type="match status" value="1"/>
</dbReference>
<sequence length="591" mass="62781">MFPARRGIYLVSLIQAALCAVQFQHPNDLPGVQYDFVVVGGGNAGAVVATRLGGNRDFKVLVIEAGPSNDAVFATQVPGLAQNVSGLPLVEWNYTTVAQTHAGGKADAYGRAMLLGGCTSHNELVYTRGSRDDYDRWASVVGDENLSWDKLLPYILKAEKWSSPNDPNLSEEGHFDPSVHGLDGKLQTSAPYNPHPLNDLLLETTKELSDEFPFLLDLNDGRPIGIGWQQNTIGKGVRSSSATGYLSSTGDNVHVLLNTRVTRILPTTYGGTDIRTVEFATDPKGPTYNSTATKEVIISGGVINTPQILLNSGIGPKEELAAVGIASIVDNPGIGKNFSDQSAISTLFSTNLPSDAFDQTAALAEWSKSHTGRLADPPHMSSLGWVRLPADANPFKDGSPDPTGGPNSPHVELFFYNVRPPPDGVDNGPGNTSLLTIVVNLNPVSRGSITLAPGSSPFDAPVIDPNLLASPLDTAILLEGIRSAQRLFSSKAFSGRMFGTALPPSNATDAAVVDFIQQNTTPFLHGVGSCGMGPRNANWGAVDPDFKVKGAKGLRIVDASIFPYVTSGHTQAAVYAIAEWASEIIKESWNQ</sequence>
<evidence type="ECO:0000256" key="12">
    <source>
        <dbReference type="ARBA" id="ARBA00024699"/>
    </source>
</evidence>
<dbReference type="GO" id="GO:0050660">
    <property type="term" value="F:flavin adenine dinucleotide binding"/>
    <property type="evidence" value="ECO:0007669"/>
    <property type="project" value="InterPro"/>
</dbReference>
<dbReference type="Gene3D" id="3.50.50.60">
    <property type="entry name" value="FAD/NAD(P)-binding domain"/>
    <property type="match status" value="1"/>
</dbReference>
<evidence type="ECO:0000313" key="23">
    <source>
        <dbReference type="EMBL" id="KAF9445056.1"/>
    </source>
</evidence>
<feature type="domain" description="Glucose-methanol-choline oxidoreductase N-terminal" evidence="21">
    <location>
        <begin position="34"/>
        <end position="341"/>
    </location>
</feature>
<feature type="domain" description="Glucose-methanol-choline oxidoreductase C-terminal" evidence="22">
    <location>
        <begin position="443"/>
        <end position="578"/>
    </location>
</feature>
<evidence type="ECO:0000256" key="8">
    <source>
        <dbReference type="ARBA" id="ARBA00022729"/>
    </source>
</evidence>
<comment type="catalytic activity">
    <reaction evidence="15">
        <text>pyranose + acceptor = pyranos-3-ulose + reduced acceptor.</text>
        <dbReference type="EC" id="1.1.99.29"/>
    </reaction>
</comment>
<dbReference type="EMBL" id="MU151328">
    <property type="protein sequence ID" value="KAF9445056.1"/>
    <property type="molecule type" value="Genomic_DNA"/>
</dbReference>
<evidence type="ECO:0000256" key="17">
    <source>
        <dbReference type="ARBA" id="ARBA00034059"/>
    </source>
</evidence>
<dbReference type="InterPro" id="IPR007867">
    <property type="entry name" value="GMC_OxRtase_C"/>
</dbReference>
<keyword evidence="8 20" id="KW-0732">Signal</keyword>
<reference evidence="23" key="1">
    <citation type="submission" date="2020-11" db="EMBL/GenBank/DDBJ databases">
        <authorList>
            <consortium name="DOE Joint Genome Institute"/>
            <person name="Ahrendt S."/>
            <person name="Riley R."/>
            <person name="Andreopoulos W."/>
            <person name="Labutti K."/>
            <person name="Pangilinan J."/>
            <person name="Ruiz-Duenas F.J."/>
            <person name="Barrasa J.M."/>
            <person name="Sanchez-Garcia M."/>
            <person name="Camarero S."/>
            <person name="Miyauchi S."/>
            <person name="Serrano A."/>
            <person name="Linde D."/>
            <person name="Babiker R."/>
            <person name="Drula E."/>
            <person name="Ayuso-Fernandez I."/>
            <person name="Pacheco R."/>
            <person name="Padilla G."/>
            <person name="Ferreira P."/>
            <person name="Barriuso J."/>
            <person name="Kellner H."/>
            <person name="Castanera R."/>
            <person name="Alfaro M."/>
            <person name="Ramirez L."/>
            <person name="Pisabarro A.G."/>
            <person name="Kuo A."/>
            <person name="Tritt A."/>
            <person name="Lipzen A."/>
            <person name="He G."/>
            <person name="Yan M."/>
            <person name="Ng V."/>
            <person name="Cullen D."/>
            <person name="Martin F."/>
            <person name="Rosso M.-N."/>
            <person name="Henrissat B."/>
            <person name="Hibbett D."/>
            <person name="Martinez A.T."/>
            <person name="Grigoriev I.V."/>
        </authorList>
    </citation>
    <scope>NUCLEOTIDE SEQUENCE</scope>
    <source>
        <strain evidence="23">MF-IS2</strain>
    </source>
</reference>
<feature type="binding site" evidence="19">
    <location>
        <position position="261"/>
    </location>
    <ligand>
        <name>FAD</name>
        <dbReference type="ChEBI" id="CHEBI:57692"/>
    </ligand>
</feature>
<name>A0A9P6BYE1_9AGAR</name>
<feature type="active site" description="Proton donor" evidence="18">
    <location>
        <position position="525"/>
    </location>
</feature>
<evidence type="ECO:0000256" key="18">
    <source>
        <dbReference type="PIRSR" id="PIRSR000137-1"/>
    </source>
</evidence>
<proteinExistence type="inferred from homology"/>
<evidence type="ECO:0000256" key="15">
    <source>
        <dbReference type="ARBA" id="ARBA00034029"/>
    </source>
</evidence>
<keyword evidence="24" id="KW-1185">Reference proteome</keyword>
<dbReference type="EC" id="1.1.99.29" evidence="5"/>
<evidence type="ECO:0000256" key="1">
    <source>
        <dbReference type="ARBA" id="ARBA00001974"/>
    </source>
</evidence>
<comment type="caution">
    <text evidence="23">The sequence shown here is derived from an EMBL/GenBank/DDBJ whole genome shotgun (WGS) entry which is preliminary data.</text>
</comment>
<evidence type="ECO:0000256" key="3">
    <source>
        <dbReference type="ARBA" id="ARBA00010790"/>
    </source>
</evidence>
<comment type="catalytic activity">
    <reaction evidence="14">
        <text>pyranose + acceptor = pyranos-2,3-diulose + reduced acceptor.</text>
        <dbReference type="EC" id="1.1.99.29"/>
    </reaction>
</comment>
<dbReference type="OrthoDB" id="2943290at2759"/>
<feature type="signal peptide" evidence="20">
    <location>
        <begin position="1"/>
        <end position="19"/>
    </location>
</feature>
<evidence type="ECO:0000259" key="22">
    <source>
        <dbReference type="Pfam" id="PF05199"/>
    </source>
</evidence>
<keyword evidence="6" id="KW-0964">Secreted</keyword>
<keyword evidence="10" id="KW-0560">Oxidoreductase</keyword>
<dbReference type="Proteomes" id="UP000807342">
    <property type="component" value="Unassembled WGS sequence"/>
</dbReference>
<dbReference type="InterPro" id="IPR012132">
    <property type="entry name" value="GMC_OxRdtase"/>
</dbReference>
<evidence type="ECO:0000256" key="11">
    <source>
        <dbReference type="ARBA" id="ARBA00023180"/>
    </source>
</evidence>
<keyword evidence="9 19" id="KW-0274">FAD</keyword>
<dbReference type="PANTHER" id="PTHR11552:SF201">
    <property type="entry name" value="GLUCOSE-METHANOL-CHOLINE OXIDOREDUCTASE N-TERMINAL DOMAIN-CONTAINING PROTEIN"/>
    <property type="match status" value="1"/>
</dbReference>
<dbReference type="SUPFAM" id="SSF51905">
    <property type="entry name" value="FAD/NAD(P)-binding domain"/>
    <property type="match status" value="1"/>
</dbReference>
<comment type="subunit">
    <text evidence="4">Monomer.</text>
</comment>
<comment type="similarity">
    <text evidence="3">Belongs to the GMC oxidoreductase family.</text>
</comment>
<evidence type="ECO:0000256" key="5">
    <source>
        <dbReference type="ARBA" id="ARBA00013177"/>
    </source>
</evidence>
<evidence type="ECO:0000256" key="7">
    <source>
        <dbReference type="ARBA" id="ARBA00022630"/>
    </source>
</evidence>
<feature type="chain" id="PRO_5040309992" description="pyranose dehydrogenase (acceptor)" evidence="20">
    <location>
        <begin position="20"/>
        <end position="591"/>
    </location>
</feature>
<protein>
    <recommendedName>
        <fullName evidence="5">pyranose dehydrogenase (acceptor)</fullName>
        <ecNumber evidence="5">1.1.99.29</ecNumber>
    </recommendedName>
</protein>
<dbReference type="GO" id="GO:0005576">
    <property type="term" value="C:extracellular region"/>
    <property type="evidence" value="ECO:0007669"/>
    <property type="project" value="UniProtKB-SubCell"/>
</dbReference>
<comment type="subcellular location">
    <subcellularLocation>
        <location evidence="2">Secreted</location>
    </subcellularLocation>
</comment>
<dbReference type="GO" id="GO:0033718">
    <property type="term" value="F:pyranose dehydrogenase (acceptor) activity"/>
    <property type="evidence" value="ECO:0007669"/>
    <property type="project" value="UniProtKB-EC"/>
</dbReference>
<dbReference type="InterPro" id="IPR000172">
    <property type="entry name" value="GMC_OxRdtase_N"/>
</dbReference>
<comment type="catalytic activity">
    <reaction evidence="13">
        <text>pyranose + acceptor = pyranos-2-ulose + reduced acceptor.</text>
        <dbReference type="EC" id="1.1.99.29"/>
    </reaction>
</comment>
<dbReference type="PIRSF" id="PIRSF000137">
    <property type="entry name" value="Alcohol_oxidase"/>
    <property type="match status" value="1"/>
</dbReference>
<feature type="binding site" evidence="19">
    <location>
        <begin position="122"/>
        <end position="125"/>
    </location>
    <ligand>
        <name>FAD</name>
        <dbReference type="ChEBI" id="CHEBI:57692"/>
    </ligand>
</feature>
<accession>A0A9P6BYE1</accession>
<evidence type="ECO:0000313" key="24">
    <source>
        <dbReference type="Proteomes" id="UP000807342"/>
    </source>
</evidence>
<dbReference type="Gene3D" id="3.30.560.10">
    <property type="entry name" value="Glucose Oxidase, domain 3"/>
    <property type="match status" value="1"/>
</dbReference>
<comment type="catalytic activity">
    <reaction evidence="17">
        <text>a pyranoside + acceptor = a pyranosid-3,4-diulose + reduced acceptor.</text>
        <dbReference type="EC" id="1.1.99.29"/>
    </reaction>
</comment>
<dbReference type="Pfam" id="PF05199">
    <property type="entry name" value="GMC_oxred_C"/>
    <property type="match status" value="1"/>
</dbReference>
<evidence type="ECO:0000256" key="10">
    <source>
        <dbReference type="ARBA" id="ARBA00023002"/>
    </source>
</evidence>
<evidence type="ECO:0000256" key="4">
    <source>
        <dbReference type="ARBA" id="ARBA00011245"/>
    </source>
</evidence>
<evidence type="ECO:0000256" key="13">
    <source>
        <dbReference type="ARBA" id="ARBA00033986"/>
    </source>
</evidence>
<dbReference type="InterPro" id="IPR036188">
    <property type="entry name" value="FAD/NAD-bd_sf"/>
</dbReference>
<comment type="catalytic activity">
    <reaction evidence="16">
        <text>a pyranoside + acceptor = a pyranosid-3-ulose + reduced acceptor.</text>
        <dbReference type="EC" id="1.1.99.29"/>
    </reaction>
</comment>
<organism evidence="23 24">
    <name type="scientific">Macrolepiota fuliginosa MF-IS2</name>
    <dbReference type="NCBI Taxonomy" id="1400762"/>
    <lineage>
        <taxon>Eukaryota</taxon>
        <taxon>Fungi</taxon>
        <taxon>Dikarya</taxon>
        <taxon>Basidiomycota</taxon>
        <taxon>Agaricomycotina</taxon>
        <taxon>Agaricomycetes</taxon>
        <taxon>Agaricomycetidae</taxon>
        <taxon>Agaricales</taxon>
        <taxon>Agaricineae</taxon>
        <taxon>Agaricaceae</taxon>
        <taxon>Macrolepiota</taxon>
    </lineage>
</organism>
<evidence type="ECO:0000256" key="2">
    <source>
        <dbReference type="ARBA" id="ARBA00004613"/>
    </source>
</evidence>
<comment type="function">
    <text evidence="12">Catalyzes the single-oxidation or sequential double oxidation reaction of carbohydrates primarily at carbon-2 and/or carbon-3 with the concomitant reduction of the flavin. The enzyme exhibits a broad sugar substrate specificity, oxidizing different aldopyranoses to the corresponding C-1, C-2, C-3 or C-1,2, C-2,3 and C-3,4 (di)dehydro sugars with substrate-specific regioselectivity. Accepts only a narrow range of electron acceptors such as substituted benzoquinones and complexed metal ions and reacts extremely slowly with O(2) as acceptor. May play a role in the natural recycling of plant matter by oxidizing all major monosaccharides in lignocellulose and by reducing quinone compounds or reactive radical species generated during lignin depolymerization.</text>
</comment>
<evidence type="ECO:0000256" key="19">
    <source>
        <dbReference type="PIRSR" id="PIRSR000137-2"/>
    </source>
</evidence>
<feature type="active site" description="Proton acceptor" evidence="18">
    <location>
        <position position="569"/>
    </location>
</feature>